<proteinExistence type="inferred from homology"/>
<keyword evidence="7" id="KW-0449">Lipoprotein</keyword>
<evidence type="ECO:0000256" key="3">
    <source>
        <dbReference type="ARBA" id="ARBA00022481"/>
    </source>
</evidence>
<keyword evidence="6" id="KW-0342">GTP-binding</keyword>
<evidence type="ECO:0000256" key="5">
    <source>
        <dbReference type="ARBA" id="ARBA00022927"/>
    </source>
</evidence>
<evidence type="ECO:0000256" key="9">
    <source>
        <dbReference type="ARBA" id="ARBA00037868"/>
    </source>
</evidence>
<dbReference type="SUPFAM" id="SSF52540">
    <property type="entry name" value="P-loop containing nucleoside triphosphate hydrolases"/>
    <property type="match status" value="1"/>
</dbReference>
<dbReference type="SMART" id="SM00176">
    <property type="entry name" value="RAN"/>
    <property type="match status" value="1"/>
</dbReference>
<dbReference type="SMART" id="SM00177">
    <property type="entry name" value="ARF"/>
    <property type="match status" value="1"/>
</dbReference>
<evidence type="ECO:0000256" key="1">
    <source>
        <dbReference type="ARBA" id="ARBA00006270"/>
    </source>
</evidence>
<dbReference type="InterPro" id="IPR001806">
    <property type="entry name" value="Small_GTPase"/>
</dbReference>
<dbReference type="GO" id="GO:0005525">
    <property type="term" value="F:GTP binding"/>
    <property type="evidence" value="ECO:0007669"/>
    <property type="project" value="UniProtKB-KW"/>
</dbReference>
<gene>
    <name evidence="10" type="ORF">CYMTET_31424</name>
</gene>
<sequence>MSMAQEAEFDHLLKLLLVGDSGVGKSSLLLRFTQDSFEDMSPTIGVDFKLKYVDIGDKKLKLTIWDTAGQERFRTLTSSYYRGAQGIILAYDVTRRETFENLSEIWLREVDMYATVQDAVWMIVGNKIDRSSERAVTREEGIALARSHGCLFLECSAKNRTGVAQAFQELVQRILDTPSLLEKGSSSQLNLKGGASAEGGCAC</sequence>
<dbReference type="Gene3D" id="3.40.50.300">
    <property type="entry name" value="P-loop containing nucleotide triphosphate hydrolases"/>
    <property type="match status" value="1"/>
</dbReference>
<keyword evidence="3" id="KW-0488">Methylation</keyword>
<evidence type="ECO:0000256" key="7">
    <source>
        <dbReference type="ARBA" id="ARBA00023288"/>
    </source>
</evidence>
<reference evidence="10 11" key="1">
    <citation type="journal article" date="2015" name="Genome Biol. Evol.">
        <title>Comparative Genomics of a Bacterivorous Green Alga Reveals Evolutionary Causalities and Consequences of Phago-Mixotrophic Mode of Nutrition.</title>
        <authorList>
            <person name="Burns J.A."/>
            <person name="Paasch A."/>
            <person name="Narechania A."/>
            <person name="Kim E."/>
        </authorList>
    </citation>
    <scope>NUCLEOTIDE SEQUENCE [LARGE SCALE GENOMIC DNA]</scope>
    <source>
        <strain evidence="10 11">PLY_AMNH</strain>
    </source>
</reference>
<comment type="similarity">
    <text evidence="1">Belongs to the small GTPase superfamily. Rab family.</text>
</comment>
<dbReference type="PROSITE" id="PS51417">
    <property type="entry name" value="ARF"/>
    <property type="match status" value="1"/>
</dbReference>
<dbReference type="GO" id="GO:0003924">
    <property type="term" value="F:GTPase activity"/>
    <property type="evidence" value="ECO:0007669"/>
    <property type="project" value="InterPro"/>
</dbReference>
<dbReference type="AlphaFoldDB" id="A0AAE0KT85"/>
<dbReference type="PANTHER" id="PTHR47977">
    <property type="entry name" value="RAS-RELATED PROTEIN RAB"/>
    <property type="match status" value="1"/>
</dbReference>
<keyword evidence="2" id="KW-0813">Transport</keyword>
<comment type="caution">
    <text evidence="10">The sequence shown here is derived from an EMBL/GenBank/DDBJ whole genome shotgun (WGS) entry which is preliminary data.</text>
</comment>
<dbReference type="InterPro" id="IPR005225">
    <property type="entry name" value="Small_GTP-bd"/>
</dbReference>
<dbReference type="NCBIfam" id="TIGR00231">
    <property type="entry name" value="small_GTP"/>
    <property type="match status" value="1"/>
</dbReference>
<dbReference type="SMART" id="SM00173">
    <property type="entry name" value="RAS"/>
    <property type="match status" value="1"/>
</dbReference>
<evidence type="ECO:0000256" key="8">
    <source>
        <dbReference type="ARBA" id="ARBA00023289"/>
    </source>
</evidence>
<keyword evidence="5" id="KW-0653">Protein transport</keyword>
<organism evidence="10 11">
    <name type="scientific">Cymbomonas tetramitiformis</name>
    <dbReference type="NCBI Taxonomy" id="36881"/>
    <lineage>
        <taxon>Eukaryota</taxon>
        <taxon>Viridiplantae</taxon>
        <taxon>Chlorophyta</taxon>
        <taxon>Pyramimonadophyceae</taxon>
        <taxon>Pyramimonadales</taxon>
        <taxon>Pyramimonadaceae</taxon>
        <taxon>Cymbomonas</taxon>
    </lineage>
</organism>
<dbReference type="SMART" id="SM00174">
    <property type="entry name" value="RHO"/>
    <property type="match status" value="1"/>
</dbReference>
<keyword evidence="11" id="KW-1185">Reference proteome</keyword>
<dbReference type="GO" id="GO:0015031">
    <property type="term" value="P:protein transport"/>
    <property type="evidence" value="ECO:0007669"/>
    <property type="project" value="UniProtKB-KW"/>
</dbReference>
<dbReference type="InterPro" id="IPR027417">
    <property type="entry name" value="P-loop_NTPase"/>
</dbReference>
<name>A0AAE0KT85_9CHLO</name>
<evidence type="ECO:0000256" key="4">
    <source>
        <dbReference type="ARBA" id="ARBA00022741"/>
    </source>
</evidence>
<dbReference type="PROSITE" id="PS51421">
    <property type="entry name" value="RAS"/>
    <property type="match status" value="1"/>
</dbReference>
<evidence type="ECO:0000313" key="10">
    <source>
        <dbReference type="EMBL" id="KAK3259579.1"/>
    </source>
</evidence>
<dbReference type="CDD" id="cd01863">
    <property type="entry name" value="Rab18"/>
    <property type="match status" value="1"/>
</dbReference>
<dbReference type="EMBL" id="LGRX02018636">
    <property type="protein sequence ID" value="KAK3259579.1"/>
    <property type="molecule type" value="Genomic_DNA"/>
</dbReference>
<dbReference type="PRINTS" id="PR00449">
    <property type="entry name" value="RASTRNSFRMNG"/>
</dbReference>
<protein>
    <submittedName>
        <fullName evidence="10">Ras-related protein rabc1</fullName>
    </submittedName>
</protein>
<dbReference type="SMART" id="SM00175">
    <property type="entry name" value="RAB"/>
    <property type="match status" value="1"/>
</dbReference>
<dbReference type="FunFam" id="3.40.50.300:FF:001312">
    <property type="entry name" value="Ras-related protein Rab-18"/>
    <property type="match status" value="1"/>
</dbReference>
<dbReference type="Pfam" id="PF00071">
    <property type="entry name" value="Ras"/>
    <property type="match status" value="1"/>
</dbReference>
<evidence type="ECO:0000256" key="6">
    <source>
        <dbReference type="ARBA" id="ARBA00023134"/>
    </source>
</evidence>
<dbReference type="PROSITE" id="PS51420">
    <property type="entry name" value="RHO"/>
    <property type="match status" value="1"/>
</dbReference>
<dbReference type="PROSITE" id="PS51419">
    <property type="entry name" value="RAB"/>
    <property type="match status" value="1"/>
</dbReference>
<evidence type="ECO:0000313" key="11">
    <source>
        <dbReference type="Proteomes" id="UP001190700"/>
    </source>
</evidence>
<dbReference type="Proteomes" id="UP001190700">
    <property type="component" value="Unassembled WGS sequence"/>
</dbReference>
<keyword evidence="4" id="KW-0547">Nucleotide-binding</keyword>
<keyword evidence="8" id="KW-0636">Prenylation</keyword>
<dbReference type="GO" id="GO:0012505">
    <property type="term" value="C:endomembrane system"/>
    <property type="evidence" value="ECO:0007669"/>
    <property type="project" value="UniProtKB-SubCell"/>
</dbReference>
<dbReference type="InterPro" id="IPR050227">
    <property type="entry name" value="Rab"/>
</dbReference>
<accession>A0AAE0KT85</accession>
<comment type="subcellular location">
    <subcellularLocation>
        <location evidence="9">Endomembrane system</location>
        <topology evidence="9">Lipid-anchor</topology>
    </subcellularLocation>
</comment>
<evidence type="ECO:0000256" key="2">
    <source>
        <dbReference type="ARBA" id="ARBA00022448"/>
    </source>
</evidence>